<organism evidence="2">
    <name type="scientific">Haptolina ericina</name>
    <dbReference type="NCBI Taxonomy" id="156174"/>
    <lineage>
        <taxon>Eukaryota</taxon>
        <taxon>Haptista</taxon>
        <taxon>Haptophyta</taxon>
        <taxon>Prymnesiophyceae</taxon>
        <taxon>Prymnesiales</taxon>
        <taxon>Prymnesiaceae</taxon>
        <taxon>Haptolina</taxon>
    </lineage>
</organism>
<feature type="region of interest" description="Disordered" evidence="1">
    <location>
        <begin position="1"/>
        <end position="25"/>
    </location>
</feature>
<reference evidence="2" key="1">
    <citation type="submission" date="2021-01" db="EMBL/GenBank/DDBJ databases">
        <authorList>
            <person name="Corre E."/>
            <person name="Pelletier E."/>
            <person name="Niang G."/>
            <person name="Scheremetjew M."/>
            <person name="Finn R."/>
            <person name="Kale V."/>
            <person name="Holt S."/>
            <person name="Cochrane G."/>
            <person name="Meng A."/>
            <person name="Brown T."/>
            <person name="Cohen L."/>
        </authorList>
    </citation>
    <scope>NUCLEOTIDE SEQUENCE</scope>
    <source>
        <strain evidence="2">CCMP281</strain>
    </source>
</reference>
<dbReference type="EMBL" id="HBHX01069467">
    <property type="protein sequence ID" value="CAE0150328.1"/>
    <property type="molecule type" value="Transcribed_RNA"/>
</dbReference>
<accession>A0A7S3C028</accession>
<evidence type="ECO:0000256" key="1">
    <source>
        <dbReference type="SAM" id="MobiDB-lite"/>
    </source>
</evidence>
<dbReference type="AlphaFoldDB" id="A0A7S3C028"/>
<gene>
    <name evidence="2" type="ORF">HERI1096_LOCUS38371</name>
</gene>
<evidence type="ECO:0000313" key="2">
    <source>
        <dbReference type="EMBL" id="CAE0150328.1"/>
    </source>
</evidence>
<sequence length="210" mass="23295">MQGHLSEMVFASDATPGDGKGGGAEEGGKVFGRVKALPSSQSKFAWNADRVALELTSKFDQLTHRQEDHIRKLLWTVGNDPEFEPAYASASANKNAIQVTPKNFGLVCNRFGLVCKEEQANEIFEKHNLPKEGCNMYKLTTNFLDSTNAVTYQHLVRKTVGSTLINRKEPDEPRRPHDPFKLARMPDTAWKQHHKIVAAGSSAVLPPIAR</sequence>
<protein>
    <submittedName>
        <fullName evidence="2">Uncharacterized protein</fullName>
    </submittedName>
</protein>
<proteinExistence type="predicted"/>
<name>A0A7S3C028_9EUKA</name>